<feature type="domain" description="HAMP" evidence="16">
    <location>
        <begin position="195"/>
        <end position="247"/>
    </location>
</feature>
<evidence type="ECO:0000256" key="11">
    <source>
        <dbReference type="PROSITE-ProRule" id="PRU00284"/>
    </source>
</evidence>
<evidence type="ECO:0000256" key="12">
    <source>
        <dbReference type="SAM" id="Phobius"/>
    </source>
</evidence>
<evidence type="ECO:0000259" key="15">
    <source>
        <dbReference type="PROSITE" id="PS50192"/>
    </source>
</evidence>
<evidence type="ECO:0000256" key="9">
    <source>
        <dbReference type="ARBA" id="ARBA00023224"/>
    </source>
</evidence>
<dbReference type="Pfam" id="PF08447">
    <property type="entry name" value="PAS_3"/>
    <property type="match status" value="1"/>
</dbReference>
<keyword evidence="9 11" id="KW-0807">Transducer</keyword>
<dbReference type="PROSITE" id="PS50192">
    <property type="entry name" value="T_SNARE"/>
    <property type="match status" value="1"/>
</dbReference>
<evidence type="ECO:0000256" key="10">
    <source>
        <dbReference type="ARBA" id="ARBA00029447"/>
    </source>
</evidence>
<dbReference type="Pfam" id="PF00672">
    <property type="entry name" value="HAMP"/>
    <property type="match status" value="1"/>
</dbReference>
<evidence type="ECO:0000256" key="8">
    <source>
        <dbReference type="ARBA" id="ARBA00023136"/>
    </source>
</evidence>
<dbReference type="EMBL" id="JAYEET010000008">
    <property type="protein sequence ID" value="MEA1604783.1"/>
    <property type="molecule type" value="Genomic_DNA"/>
</dbReference>
<dbReference type="SMART" id="SM00283">
    <property type="entry name" value="MA"/>
    <property type="match status" value="1"/>
</dbReference>
<dbReference type="PANTHER" id="PTHR32089:SF74">
    <property type="entry name" value="METHYL-ACCEPTING CHEMOTAXIS PROTEIN AER"/>
    <property type="match status" value="1"/>
</dbReference>
<feature type="transmembrane region" description="Helical" evidence="12">
    <location>
        <begin position="176"/>
        <end position="198"/>
    </location>
</feature>
<evidence type="ECO:0000256" key="1">
    <source>
        <dbReference type="ARBA" id="ARBA00004429"/>
    </source>
</evidence>
<dbReference type="InterPro" id="IPR000014">
    <property type="entry name" value="PAS"/>
</dbReference>
<dbReference type="Proteomes" id="UP001292571">
    <property type="component" value="Unassembled WGS sequence"/>
</dbReference>
<evidence type="ECO:0000313" key="17">
    <source>
        <dbReference type="EMBL" id="MEA1604783.1"/>
    </source>
</evidence>
<dbReference type="InterPro" id="IPR013655">
    <property type="entry name" value="PAS_fold_3"/>
</dbReference>
<evidence type="ECO:0000256" key="2">
    <source>
        <dbReference type="ARBA" id="ARBA00022475"/>
    </source>
</evidence>
<dbReference type="PANTHER" id="PTHR32089">
    <property type="entry name" value="METHYL-ACCEPTING CHEMOTAXIS PROTEIN MCPB"/>
    <property type="match status" value="1"/>
</dbReference>
<evidence type="ECO:0000259" key="16">
    <source>
        <dbReference type="PROSITE" id="PS50885"/>
    </source>
</evidence>
<reference evidence="17 18" key="1">
    <citation type="submission" date="2023-12" db="EMBL/GenBank/DDBJ databases">
        <title>Pseudomonas sp. T5W1.</title>
        <authorList>
            <person name="Maltman C."/>
        </authorList>
    </citation>
    <scope>NUCLEOTIDE SEQUENCE [LARGE SCALE GENOMIC DNA]</scope>
    <source>
        <strain evidence="17 18">T5W1</strain>
    </source>
</reference>
<dbReference type="PROSITE" id="PS50885">
    <property type="entry name" value="HAMP"/>
    <property type="match status" value="1"/>
</dbReference>
<proteinExistence type="inferred from homology"/>
<dbReference type="InterPro" id="IPR000727">
    <property type="entry name" value="T_SNARE_dom"/>
</dbReference>
<dbReference type="PRINTS" id="PR00260">
    <property type="entry name" value="CHEMTRNSDUCR"/>
</dbReference>
<evidence type="ECO:0000256" key="6">
    <source>
        <dbReference type="ARBA" id="ARBA00022692"/>
    </source>
</evidence>
<keyword evidence="6 12" id="KW-0812">Transmembrane</keyword>
<feature type="domain" description="Methyl-accepting transducer" evidence="13">
    <location>
        <begin position="252"/>
        <end position="488"/>
    </location>
</feature>
<dbReference type="Gene3D" id="3.30.450.20">
    <property type="entry name" value="PAS domain"/>
    <property type="match status" value="1"/>
</dbReference>
<dbReference type="Gene3D" id="1.10.287.950">
    <property type="entry name" value="Methyl-accepting chemotaxis protein"/>
    <property type="match status" value="1"/>
</dbReference>
<keyword evidence="18" id="KW-1185">Reference proteome</keyword>
<name>A0ABU5P5E0_9PSED</name>
<evidence type="ECO:0000313" key="18">
    <source>
        <dbReference type="Proteomes" id="UP001292571"/>
    </source>
</evidence>
<dbReference type="InterPro" id="IPR035965">
    <property type="entry name" value="PAS-like_dom_sf"/>
</dbReference>
<dbReference type="CDD" id="cd00130">
    <property type="entry name" value="PAS"/>
    <property type="match status" value="1"/>
</dbReference>
<dbReference type="SUPFAM" id="SSF58104">
    <property type="entry name" value="Methyl-accepting chemotaxis protein (MCP) signaling domain"/>
    <property type="match status" value="1"/>
</dbReference>
<dbReference type="Pfam" id="PF00015">
    <property type="entry name" value="MCPsignal"/>
    <property type="match status" value="1"/>
</dbReference>
<keyword evidence="4" id="KW-0145">Chemotaxis</keyword>
<dbReference type="CDD" id="cd06225">
    <property type="entry name" value="HAMP"/>
    <property type="match status" value="1"/>
</dbReference>
<keyword evidence="5" id="KW-0997">Cell inner membrane</keyword>
<evidence type="ECO:0000259" key="13">
    <source>
        <dbReference type="PROSITE" id="PS50111"/>
    </source>
</evidence>
<protein>
    <submittedName>
        <fullName evidence="17">PAS domain-containing methyl-accepting chemotaxis protein</fullName>
    </submittedName>
</protein>
<comment type="similarity">
    <text evidence="10">Belongs to the methyl-accepting chemotaxis (MCP) protein family.</text>
</comment>
<dbReference type="SUPFAM" id="SSF55785">
    <property type="entry name" value="PYP-like sensor domain (PAS domain)"/>
    <property type="match status" value="1"/>
</dbReference>
<evidence type="ECO:0000259" key="14">
    <source>
        <dbReference type="PROSITE" id="PS50112"/>
    </source>
</evidence>
<accession>A0ABU5P5E0</accession>
<evidence type="ECO:0000256" key="3">
    <source>
        <dbReference type="ARBA" id="ARBA00022481"/>
    </source>
</evidence>
<dbReference type="NCBIfam" id="TIGR00229">
    <property type="entry name" value="sensory_box"/>
    <property type="match status" value="1"/>
</dbReference>
<dbReference type="InterPro" id="IPR003660">
    <property type="entry name" value="HAMP_dom"/>
</dbReference>
<keyword evidence="2" id="KW-1003">Cell membrane</keyword>
<sequence>MKINLPVSQREIDVPANANILSTTDLKGAVSYINPDFIAISGFNEEDLYGHNHNMVRHPDMPPAAFGHLWQTLKAGKAWMGLVKNRCKNGDHYWVSAYATPVLRNGQTVEYQSVRTRTTPERIARAEALYAQLNAGEKPAQLRAPRMALDNRLSLLTALPVLGSAALLGISDSLPWLAAISAGVGLAGVLALGVKLTLRPLRQLHQEAQAVADTPLSRWVYSGRRDEFGQIAFALHSLKAEAGAVVGRIADSARQLSQEAGEMAIAVDCSNQASLQQQSETEQVASAIGQMATSVQEVARHAQLSASAASAADLETSSGLQLVEQTRQQISSLAAEVLQGHTVIQQLELHSQDINQVLDVIQGIAEQTNLLALNAAIEAARAGEAGRGFAVVADEVRGLAQRTQQSTAKIHGIIQALQQGTRDAVVMMERSQAQAHSSVEQAMQASQALDGINQRVAQISDMSIQIAAAVEEQSAVGDDIQRNLCTIREANEVSVTASQQSRNSAQQFAELAERLQFLADQFWGTQRAG</sequence>
<organism evidence="17 18">
    <name type="scientific">Pseudomonas spirodelae</name>
    <dbReference type="NCBI Taxonomy" id="3101751"/>
    <lineage>
        <taxon>Bacteria</taxon>
        <taxon>Pseudomonadati</taxon>
        <taxon>Pseudomonadota</taxon>
        <taxon>Gammaproteobacteria</taxon>
        <taxon>Pseudomonadales</taxon>
        <taxon>Pseudomonadaceae</taxon>
        <taxon>Pseudomonas</taxon>
    </lineage>
</organism>
<dbReference type="PROSITE" id="PS50111">
    <property type="entry name" value="CHEMOTAXIS_TRANSDUC_2"/>
    <property type="match status" value="1"/>
</dbReference>
<feature type="domain" description="T-SNARE coiled-coil homology" evidence="15">
    <location>
        <begin position="439"/>
        <end position="484"/>
    </location>
</feature>
<keyword evidence="7 12" id="KW-1133">Transmembrane helix</keyword>
<comment type="caution">
    <text evidence="17">The sequence shown here is derived from an EMBL/GenBank/DDBJ whole genome shotgun (WGS) entry which is preliminary data.</text>
</comment>
<keyword evidence="3" id="KW-0488">Methylation</keyword>
<dbReference type="PROSITE" id="PS50112">
    <property type="entry name" value="PAS"/>
    <property type="match status" value="1"/>
</dbReference>
<dbReference type="CDD" id="cd11386">
    <property type="entry name" value="MCP_signal"/>
    <property type="match status" value="1"/>
</dbReference>
<keyword evidence="8 12" id="KW-0472">Membrane</keyword>
<gene>
    <name evidence="17" type="ORF">SOP97_02990</name>
</gene>
<dbReference type="InterPro" id="IPR004090">
    <property type="entry name" value="Chemotax_Me-accpt_rcpt"/>
</dbReference>
<dbReference type="InterPro" id="IPR004089">
    <property type="entry name" value="MCPsignal_dom"/>
</dbReference>
<feature type="transmembrane region" description="Helical" evidence="12">
    <location>
        <begin position="153"/>
        <end position="170"/>
    </location>
</feature>
<evidence type="ECO:0000256" key="7">
    <source>
        <dbReference type="ARBA" id="ARBA00022989"/>
    </source>
</evidence>
<evidence type="ECO:0000256" key="5">
    <source>
        <dbReference type="ARBA" id="ARBA00022519"/>
    </source>
</evidence>
<feature type="domain" description="PAS" evidence="14">
    <location>
        <begin position="25"/>
        <end position="60"/>
    </location>
</feature>
<evidence type="ECO:0000256" key="4">
    <source>
        <dbReference type="ARBA" id="ARBA00022500"/>
    </source>
</evidence>
<dbReference type="SMART" id="SM00304">
    <property type="entry name" value="HAMP"/>
    <property type="match status" value="2"/>
</dbReference>
<comment type="subcellular location">
    <subcellularLocation>
        <location evidence="1">Cell inner membrane</location>
        <topology evidence="1">Multi-pass membrane protein</topology>
    </subcellularLocation>
</comment>